<dbReference type="PROSITE" id="PS50050">
    <property type="entry name" value="TNFR_NGFR_2"/>
    <property type="match status" value="2"/>
</dbReference>
<dbReference type="PROSITE" id="PS00652">
    <property type="entry name" value="TNFR_NGFR_1"/>
    <property type="match status" value="2"/>
</dbReference>
<evidence type="ECO:0000256" key="10">
    <source>
        <dbReference type="SAM" id="MobiDB-lite"/>
    </source>
</evidence>
<dbReference type="PANTHER" id="PTHR12120">
    <property type="entry name" value="TNFR-CYS DOMAIN-CONTAINING PROTEIN"/>
    <property type="match status" value="1"/>
</dbReference>
<feature type="region of interest" description="Disordered" evidence="10">
    <location>
        <begin position="202"/>
        <end position="227"/>
    </location>
</feature>
<dbReference type="InterPro" id="IPR047526">
    <property type="entry name" value="TNR19/27/EDAR"/>
</dbReference>
<evidence type="ECO:0000256" key="4">
    <source>
        <dbReference type="ARBA" id="ARBA00022989"/>
    </source>
</evidence>
<dbReference type="GO" id="GO:0046330">
    <property type="term" value="P:positive regulation of JNK cascade"/>
    <property type="evidence" value="ECO:0007669"/>
    <property type="project" value="InterPro"/>
</dbReference>
<feature type="transmembrane region" description="Helical" evidence="11">
    <location>
        <begin position="158"/>
        <end position="187"/>
    </location>
</feature>
<dbReference type="Gene3D" id="2.10.50.10">
    <property type="entry name" value="Tumor Necrosis Factor Receptor, subunit A, domain 2"/>
    <property type="match status" value="1"/>
</dbReference>
<feature type="region of interest" description="Disordered" evidence="10">
    <location>
        <begin position="313"/>
        <end position="332"/>
    </location>
</feature>
<feature type="domain" description="TNFR-Cys" evidence="13">
    <location>
        <begin position="26"/>
        <end position="63"/>
    </location>
</feature>
<keyword evidence="3" id="KW-0677">Repeat</keyword>
<evidence type="ECO:0000256" key="11">
    <source>
        <dbReference type="SAM" id="Phobius"/>
    </source>
</evidence>
<reference evidence="14" key="1">
    <citation type="thesis" date="2020" institute="ProQuest LLC" country="789 East Eisenhower Parkway, Ann Arbor, MI, USA">
        <title>Comparative Genomics and Chromosome Evolution.</title>
        <authorList>
            <person name="Mudd A.B."/>
        </authorList>
    </citation>
    <scope>NUCLEOTIDE SEQUENCE</scope>
    <source>
        <strain evidence="14">HN-11 Male</strain>
        <tissue evidence="14">Kidney and liver</tissue>
    </source>
</reference>
<dbReference type="OrthoDB" id="10017617at2759"/>
<sequence>MMAHFYQMICILLIFKLDVVHSETADCLESEFEDEQGNCVPCKQCGPGFELSEDCGSGREAQCLPCRPGRYKEDRGHHHCLRCLNCAVINRSLKANCSVTSNSICGDCLPGFYSKTRIGGFRELECFPCTLHTPRTESQCHSKPGPPTSTTPPPRDPVLVVAVIMVALSLMLVTLVTFSVICCGRFLKSQFQRAFRRSQEFAGQPGRLNEGRRESAQSPSGQQQSPPCCFGSTGISGQVQAGALEEVHVISKSVPSSSCTVSTSLCSLPPSIELCAIPPPPVKPNYSRSVSETQPLIRNSGCSDCFSGCGPSSESNHGVAEPPPTQTHSCASEKQHWSHAPVECTELDLENLSSEDASQAHQRLTKSPHKEPRLHTCSCTPPARSSTGSQDEACDDLLSSLNSKTLGLPISQIPDSLLVLLAQKLDTTAPGVKDFRDIGIALGVQPLLADHMAGFKALHDHLSSNISCTLLHLVQALQRLQRSDVLALICSHFSQ</sequence>
<gene>
    <name evidence="14" type="ORF">GDO78_013185</name>
</gene>
<feature type="compositionally biased region" description="Polar residues" evidence="10">
    <location>
        <begin position="377"/>
        <end position="390"/>
    </location>
</feature>
<keyword evidence="6 9" id="KW-1015">Disulfide bond</keyword>
<dbReference type="Pfam" id="PF00020">
    <property type="entry name" value="TNFR_c6"/>
    <property type="match status" value="1"/>
</dbReference>
<organism evidence="14 15">
    <name type="scientific">Eleutherodactylus coqui</name>
    <name type="common">Puerto Rican coqui</name>
    <dbReference type="NCBI Taxonomy" id="57060"/>
    <lineage>
        <taxon>Eukaryota</taxon>
        <taxon>Metazoa</taxon>
        <taxon>Chordata</taxon>
        <taxon>Craniata</taxon>
        <taxon>Vertebrata</taxon>
        <taxon>Euteleostomi</taxon>
        <taxon>Amphibia</taxon>
        <taxon>Batrachia</taxon>
        <taxon>Anura</taxon>
        <taxon>Neobatrachia</taxon>
        <taxon>Hyloidea</taxon>
        <taxon>Eleutherodactylidae</taxon>
        <taxon>Eleutherodactylinae</taxon>
        <taxon>Eleutherodactylus</taxon>
        <taxon>Eleutherodactylus</taxon>
    </lineage>
</organism>
<keyword evidence="15" id="KW-1185">Reference proteome</keyword>
<feature type="repeat" description="TNFR-Cys" evidence="9">
    <location>
        <begin position="26"/>
        <end position="63"/>
    </location>
</feature>
<keyword evidence="4 11" id="KW-1133">Transmembrane helix</keyword>
<comment type="caution">
    <text evidence="14">The sequence shown here is derived from an EMBL/GenBank/DDBJ whole genome shotgun (WGS) entry which is preliminary data.</text>
</comment>
<evidence type="ECO:0000256" key="12">
    <source>
        <dbReference type="SAM" id="SignalP"/>
    </source>
</evidence>
<evidence type="ECO:0000256" key="1">
    <source>
        <dbReference type="ARBA" id="ARBA00004167"/>
    </source>
</evidence>
<evidence type="ECO:0000256" key="6">
    <source>
        <dbReference type="ARBA" id="ARBA00023157"/>
    </source>
</evidence>
<name>A0A8J6K3N2_ELECQ</name>
<evidence type="ECO:0000256" key="3">
    <source>
        <dbReference type="ARBA" id="ARBA00022737"/>
    </source>
</evidence>
<evidence type="ECO:0000256" key="8">
    <source>
        <dbReference type="ARBA" id="ARBA00023180"/>
    </source>
</evidence>
<feature type="compositionally biased region" description="Low complexity" evidence="10">
    <location>
        <begin position="216"/>
        <end position="227"/>
    </location>
</feature>
<evidence type="ECO:0000313" key="14">
    <source>
        <dbReference type="EMBL" id="KAG9478056.1"/>
    </source>
</evidence>
<dbReference type="SMART" id="SM00208">
    <property type="entry name" value="TNFR"/>
    <property type="match status" value="2"/>
</dbReference>
<dbReference type="GO" id="GO:0043123">
    <property type="term" value="P:positive regulation of canonical NF-kappaB signal transduction"/>
    <property type="evidence" value="ECO:0007669"/>
    <property type="project" value="InterPro"/>
</dbReference>
<evidence type="ECO:0000256" key="5">
    <source>
        <dbReference type="ARBA" id="ARBA00023136"/>
    </source>
</evidence>
<feature type="repeat" description="TNFR-Cys" evidence="9">
    <location>
        <begin position="65"/>
        <end position="105"/>
    </location>
</feature>
<evidence type="ECO:0000256" key="2">
    <source>
        <dbReference type="ARBA" id="ARBA00022692"/>
    </source>
</evidence>
<dbReference type="InterPro" id="IPR001368">
    <property type="entry name" value="TNFR/NGFR_Cys_rich_reg"/>
</dbReference>
<evidence type="ECO:0000256" key="7">
    <source>
        <dbReference type="ARBA" id="ARBA00023170"/>
    </source>
</evidence>
<feature type="signal peptide" evidence="12">
    <location>
        <begin position="1"/>
        <end position="22"/>
    </location>
</feature>
<dbReference type="Proteomes" id="UP000770717">
    <property type="component" value="Unassembled WGS sequence"/>
</dbReference>
<keyword evidence="12" id="KW-0732">Signal</keyword>
<feature type="region of interest" description="Disordered" evidence="10">
    <location>
        <begin position="354"/>
        <end position="392"/>
    </location>
</feature>
<feature type="disulfide bond" evidence="9">
    <location>
        <begin position="45"/>
        <end position="63"/>
    </location>
</feature>
<protein>
    <recommendedName>
        <fullName evidence="13">TNFR-Cys domain-containing protein</fullName>
    </recommendedName>
</protein>
<keyword evidence="2 11" id="KW-0812">Transmembrane</keyword>
<comment type="subcellular location">
    <subcellularLocation>
        <location evidence="1">Membrane</location>
        <topology evidence="1">Single-pass membrane protein</topology>
    </subcellularLocation>
</comment>
<keyword evidence="5 11" id="KW-0472">Membrane</keyword>
<dbReference type="GO" id="GO:0005886">
    <property type="term" value="C:plasma membrane"/>
    <property type="evidence" value="ECO:0007669"/>
    <property type="project" value="TreeGrafter"/>
</dbReference>
<dbReference type="SUPFAM" id="SSF57586">
    <property type="entry name" value="TNF receptor-like"/>
    <property type="match status" value="1"/>
</dbReference>
<evidence type="ECO:0000259" key="13">
    <source>
        <dbReference type="PROSITE" id="PS50050"/>
    </source>
</evidence>
<dbReference type="PANTHER" id="PTHR12120:SF8">
    <property type="entry name" value="TUMOR NECROSIS FACTOR RECEPTOR SUPERFAMILY MEMBER 27"/>
    <property type="match status" value="1"/>
</dbReference>
<feature type="chain" id="PRO_5035161246" description="TNFR-Cys domain-containing protein" evidence="12">
    <location>
        <begin position="23"/>
        <end position="495"/>
    </location>
</feature>
<feature type="domain" description="TNFR-Cys" evidence="13">
    <location>
        <begin position="65"/>
        <end position="105"/>
    </location>
</feature>
<keyword evidence="7" id="KW-0675">Receptor</keyword>
<feature type="disulfide bond" evidence="9">
    <location>
        <begin position="42"/>
        <end position="55"/>
    </location>
</feature>
<comment type="caution">
    <text evidence="9">Lacks conserved residue(s) required for the propagation of feature annotation.</text>
</comment>
<feature type="compositionally biased region" description="Pro residues" evidence="10">
    <location>
        <begin position="144"/>
        <end position="155"/>
    </location>
</feature>
<dbReference type="GO" id="GO:0038023">
    <property type="term" value="F:signaling receptor activity"/>
    <property type="evidence" value="ECO:0007669"/>
    <property type="project" value="InterPro"/>
</dbReference>
<proteinExistence type="predicted"/>
<evidence type="ECO:0000313" key="15">
    <source>
        <dbReference type="Proteomes" id="UP000770717"/>
    </source>
</evidence>
<accession>A0A8J6K3N2</accession>
<evidence type="ECO:0000256" key="9">
    <source>
        <dbReference type="PROSITE-ProRule" id="PRU00206"/>
    </source>
</evidence>
<keyword evidence="8" id="KW-0325">Glycoprotein</keyword>
<dbReference type="EMBL" id="WNTK01000009">
    <property type="protein sequence ID" value="KAG9478056.1"/>
    <property type="molecule type" value="Genomic_DNA"/>
</dbReference>
<feature type="region of interest" description="Disordered" evidence="10">
    <location>
        <begin position="134"/>
        <end position="155"/>
    </location>
</feature>
<dbReference type="AlphaFoldDB" id="A0A8J6K3N2"/>